<protein>
    <recommendedName>
        <fullName evidence="6">Ran guanine nucleotide release factor</fullName>
    </recommendedName>
</protein>
<dbReference type="InterPro" id="IPR016123">
    <property type="entry name" value="Mog1/PsbP_a/b/a-sand"/>
</dbReference>
<reference evidence="4" key="1">
    <citation type="journal article" date="2021" name="Genome Biol. Evol.">
        <title>The assembled and annotated genome of the fairy-ring fungus Marasmius oreades.</title>
        <authorList>
            <person name="Hiltunen M."/>
            <person name="Ament-Velasquez S.L."/>
            <person name="Johannesson H."/>
        </authorList>
    </citation>
    <scope>NUCLEOTIDE SEQUENCE</scope>
    <source>
        <strain evidence="4">03SP1</strain>
    </source>
</reference>
<organism evidence="4 5">
    <name type="scientific">Marasmius oreades</name>
    <name type="common">fairy-ring Marasmius</name>
    <dbReference type="NCBI Taxonomy" id="181124"/>
    <lineage>
        <taxon>Eukaryota</taxon>
        <taxon>Fungi</taxon>
        <taxon>Dikarya</taxon>
        <taxon>Basidiomycota</taxon>
        <taxon>Agaricomycotina</taxon>
        <taxon>Agaricomycetes</taxon>
        <taxon>Agaricomycetidae</taxon>
        <taxon>Agaricales</taxon>
        <taxon>Marasmiineae</taxon>
        <taxon>Marasmiaceae</taxon>
        <taxon>Marasmius</taxon>
    </lineage>
</organism>
<keyword evidence="5" id="KW-1185">Reference proteome</keyword>
<dbReference type="Gene3D" id="3.40.1000.10">
    <property type="entry name" value="Mog1/PsbP, alpha/beta/alpha sandwich"/>
    <property type="match status" value="1"/>
</dbReference>
<dbReference type="SUPFAM" id="SSF55724">
    <property type="entry name" value="Mog1p/PsbP-like"/>
    <property type="match status" value="1"/>
</dbReference>
<comment type="caution">
    <text evidence="4">The sequence shown here is derived from an EMBL/GenBank/DDBJ whole genome shotgun (WGS) entry which is preliminary data.</text>
</comment>
<dbReference type="GO" id="GO:0031267">
    <property type="term" value="F:small GTPase binding"/>
    <property type="evidence" value="ECO:0007669"/>
    <property type="project" value="TreeGrafter"/>
</dbReference>
<dbReference type="InterPro" id="IPR007681">
    <property type="entry name" value="Mog1"/>
</dbReference>
<dbReference type="PANTHER" id="PTHR15837">
    <property type="entry name" value="RAN GUANINE NUCLEOTIDE RELEASE FACTOR"/>
    <property type="match status" value="1"/>
</dbReference>
<evidence type="ECO:0000256" key="2">
    <source>
        <dbReference type="ARBA" id="ARBA00022448"/>
    </source>
</evidence>
<name>A0A9P7S008_9AGAR</name>
<dbReference type="OrthoDB" id="10255285at2759"/>
<sequence>MSLKLFEGAITATAPSNLIDASDIRQVPDTQEVFLFSDSSVSIIVEILERVEPTNYEEAIKFHFDSLAHDNNASSEKIDSINIIPNDREDNTPSAIVLSGRQSVPKYTCTQPDEVRIYMALYRVPEKPIDLVVTFNVPVASLDGGAVDAEGVKTIERHFDTFVRSLRIIDFRLFA</sequence>
<dbReference type="RefSeq" id="XP_043008741.1">
    <property type="nucleotide sequence ID" value="XM_043153457.1"/>
</dbReference>
<evidence type="ECO:0000313" key="5">
    <source>
        <dbReference type="Proteomes" id="UP001049176"/>
    </source>
</evidence>
<evidence type="ECO:0000256" key="1">
    <source>
        <dbReference type="ARBA" id="ARBA00010307"/>
    </source>
</evidence>
<evidence type="ECO:0000256" key="3">
    <source>
        <dbReference type="ARBA" id="ARBA00022927"/>
    </source>
</evidence>
<evidence type="ECO:0000313" key="4">
    <source>
        <dbReference type="EMBL" id="KAG7092271.1"/>
    </source>
</evidence>
<dbReference type="GO" id="GO:0005634">
    <property type="term" value="C:nucleus"/>
    <property type="evidence" value="ECO:0007669"/>
    <property type="project" value="TreeGrafter"/>
</dbReference>
<dbReference type="GeneID" id="66077709"/>
<dbReference type="GO" id="GO:0005085">
    <property type="term" value="F:guanyl-nucleotide exchange factor activity"/>
    <property type="evidence" value="ECO:0007669"/>
    <property type="project" value="TreeGrafter"/>
</dbReference>
<dbReference type="Pfam" id="PF04603">
    <property type="entry name" value="Mog1"/>
    <property type="match status" value="1"/>
</dbReference>
<comment type="similarity">
    <text evidence="1">Belongs to the MOG1 family.</text>
</comment>
<gene>
    <name evidence="4" type="ORF">E1B28_008633</name>
</gene>
<dbReference type="PANTHER" id="PTHR15837:SF0">
    <property type="entry name" value="RAN GUANINE NUCLEOTIDE RELEASE FACTOR"/>
    <property type="match status" value="1"/>
</dbReference>
<accession>A0A9P7S008</accession>
<evidence type="ECO:0008006" key="6">
    <source>
        <dbReference type="Google" id="ProtNLM"/>
    </source>
</evidence>
<keyword evidence="2" id="KW-0813">Transport</keyword>
<dbReference type="KEGG" id="more:E1B28_008633"/>
<proteinExistence type="inferred from homology"/>
<dbReference type="GO" id="GO:0006606">
    <property type="term" value="P:protein import into nucleus"/>
    <property type="evidence" value="ECO:0007669"/>
    <property type="project" value="TreeGrafter"/>
</dbReference>
<keyword evidence="3" id="KW-0653">Protein transport</keyword>
<dbReference type="AlphaFoldDB" id="A0A9P7S008"/>
<dbReference type="EMBL" id="CM032185">
    <property type="protein sequence ID" value="KAG7092271.1"/>
    <property type="molecule type" value="Genomic_DNA"/>
</dbReference>
<dbReference type="Proteomes" id="UP001049176">
    <property type="component" value="Chromosome 5"/>
</dbReference>